<evidence type="ECO:0000313" key="3">
    <source>
        <dbReference type="Proteomes" id="UP000694257"/>
    </source>
</evidence>
<dbReference type="RefSeq" id="WP_218470014.1">
    <property type="nucleotide sequence ID" value="NZ_BAABJN010000003.1"/>
</dbReference>
<keyword evidence="3" id="KW-1185">Reference proteome</keyword>
<proteinExistence type="predicted"/>
<evidence type="ECO:0000256" key="1">
    <source>
        <dbReference type="SAM" id="Phobius"/>
    </source>
</evidence>
<dbReference type="InterPro" id="IPR045590">
    <property type="entry name" value="DUF6463"/>
</dbReference>
<dbReference type="EMBL" id="CP078145">
    <property type="protein sequence ID" value="QXN89135.1"/>
    <property type="molecule type" value="Genomic_DNA"/>
</dbReference>
<keyword evidence="1" id="KW-0812">Transmembrane</keyword>
<feature type="transmembrane region" description="Helical" evidence="1">
    <location>
        <begin position="48"/>
        <end position="71"/>
    </location>
</feature>
<keyword evidence="1" id="KW-0472">Membrane</keyword>
<protein>
    <submittedName>
        <fullName evidence="2">Uncharacterized protein</fullName>
    </submittedName>
</protein>
<gene>
    <name evidence="2" type="ORF">KV110_26760</name>
</gene>
<feature type="transmembrane region" description="Helical" evidence="1">
    <location>
        <begin position="83"/>
        <end position="100"/>
    </location>
</feature>
<name>A0ABX8RLH5_NOCIO</name>
<organism evidence="2 3">
    <name type="scientific">Nocardia iowensis</name>
    <dbReference type="NCBI Taxonomy" id="204891"/>
    <lineage>
        <taxon>Bacteria</taxon>
        <taxon>Bacillati</taxon>
        <taxon>Actinomycetota</taxon>
        <taxon>Actinomycetes</taxon>
        <taxon>Mycobacteriales</taxon>
        <taxon>Nocardiaceae</taxon>
        <taxon>Nocardia</taxon>
    </lineage>
</organism>
<dbReference type="Pfam" id="PF20064">
    <property type="entry name" value="DUF6463"/>
    <property type="match status" value="1"/>
</dbReference>
<reference evidence="2 3" key="1">
    <citation type="submission" date="2021-07" db="EMBL/GenBank/DDBJ databases">
        <title>Whole Genome Sequence of Nocardia Iowensis.</title>
        <authorList>
            <person name="Lamm A."/>
            <person name="Collins-Fairclough A.M."/>
            <person name="Bunk B."/>
            <person name="Sproer C."/>
        </authorList>
    </citation>
    <scope>NUCLEOTIDE SEQUENCE [LARGE SCALE GENOMIC DNA]</scope>
    <source>
        <strain evidence="2 3">NRRL 5646</strain>
    </source>
</reference>
<accession>A0ABX8RLH5</accession>
<keyword evidence="1" id="KW-1133">Transmembrane helix</keyword>
<evidence type="ECO:0000313" key="2">
    <source>
        <dbReference type="EMBL" id="QXN89135.1"/>
    </source>
</evidence>
<sequence length="135" mass="14284">MITWSGRILAFLGALHLAVGTLLSSRYIGEWLSFQLWFDGTDVTELRPAVGAFWLGPGSFGLPLLLIGLLVEWMDRRDIVPPAFLALALLAWIGVGAVILEPAPWLVAGVAAVLLLVGTRRSAAAPGAVSVPRAG</sequence>
<dbReference type="Proteomes" id="UP000694257">
    <property type="component" value="Chromosome"/>
</dbReference>